<dbReference type="InterPro" id="IPR050109">
    <property type="entry name" value="HTH-type_TetR-like_transc_reg"/>
</dbReference>
<sequence length="195" mass="21732">MAWDVAGTKRKILDAAAREFTQRGPDGTTMERIAKLAGVNKERVYNYFGGKHELFEIVLREKLAIIAEAIPVDSFTPEGIGEYAGKLFDYNYEHPDLVRLVLWEALSFPADVPEEQQRRDYYAGKTNSFGEAQTSGDLSAALPPEHLNFLLLALAGYWSVLPQVARMMTNDQSVAEVARRRASVVEAARRLAATP</sequence>
<keyword evidence="5" id="KW-1185">Reference proteome</keyword>
<evidence type="ECO:0000313" key="4">
    <source>
        <dbReference type="EMBL" id="MCS5726665.1"/>
    </source>
</evidence>
<dbReference type="InterPro" id="IPR041467">
    <property type="entry name" value="Sco4008_C"/>
</dbReference>
<dbReference type="PRINTS" id="PR00455">
    <property type="entry name" value="HTHTETR"/>
</dbReference>
<dbReference type="InterPro" id="IPR036271">
    <property type="entry name" value="Tet_transcr_reg_TetR-rel_C_sf"/>
</dbReference>
<evidence type="ECO:0000313" key="5">
    <source>
        <dbReference type="Proteomes" id="UP001165587"/>
    </source>
</evidence>
<proteinExistence type="predicted"/>
<gene>
    <name evidence="4" type="ORF">N1028_12255</name>
</gene>
<dbReference type="Proteomes" id="UP001165587">
    <property type="component" value="Unassembled WGS sequence"/>
</dbReference>
<dbReference type="Pfam" id="PF17926">
    <property type="entry name" value="TetR_C_21"/>
    <property type="match status" value="1"/>
</dbReference>
<name>A0AA42BTQ0_9MICO</name>
<evidence type="ECO:0000256" key="2">
    <source>
        <dbReference type="PROSITE-ProRule" id="PRU00335"/>
    </source>
</evidence>
<protein>
    <submittedName>
        <fullName evidence="4">TetR family transcriptional regulator</fullName>
    </submittedName>
</protein>
<evidence type="ECO:0000259" key="3">
    <source>
        <dbReference type="PROSITE" id="PS50977"/>
    </source>
</evidence>
<dbReference type="GO" id="GO:0006355">
    <property type="term" value="P:regulation of DNA-templated transcription"/>
    <property type="evidence" value="ECO:0007669"/>
    <property type="project" value="UniProtKB-ARBA"/>
</dbReference>
<dbReference type="RefSeq" id="WP_259529316.1">
    <property type="nucleotide sequence ID" value="NZ_JANLCK010000006.1"/>
</dbReference>
<dbReference type="Gene3D" id="1.10.357.10">
    <property type="entry name" value="Tetracycline Repressor, domain 2"/>
    <property type="match status" value="1"/>
</dbReference>
<organism evidence="4 5">
    <name type="scientific">Herbiconiux oxytropis</name>
    <dbReference type="NCBI Taxonomy" id="2970915"/>
    <lineage>
        <taxon>Bacteria</taxon>
        <taxon>Bacillati</taxon>
        <taxon>Actinomycetota</taxon>
        <taxon>Actinomycetes</taxon>
        <taxon>Micrococcales</taxon>
        <taxon>Microbacteriaceae</taxon>
        <taxon>Herbiconiux</taxon>
    </lineage>
</organism>
<feature type="DNA-binding region" description="H-T-H motif" evidence="2">
    <location>
        <begin position="29"/>
        <end position="48"/>
    </location>
</feature>
<dbReference type="PROSITE" id="PS50977">
    <property type="entry name" value="HTH_TETR_2"/>
    <property type="match status" value="1"/>
</dbReference>
<comment type="caution">
    <text evidence="4">The sequence shown here is derived from an EMBL/GenBank/DDBJ whole genome shotgun (WGS) entry which is preliminary data.</text>
</comment>
<feature type="domain" description="HTH tetR-type" evidence="3">
    <location>
        <begin position="6"/>
        <end position="66"/>
    </location>
</feature>
<dbReference type="SUPFAM" id="SSF48498">
    <property type="entry name" value="Tetracyclin repressor-like, C-terminal domain"/>
    <property type="match status" value="1"/>
</dbReference>
<dbReference type="AlphaFoldDB" id="A0AA42BTQ0"/>
<dbReference type="Pfam" id="PF00440">
    <property type="entry name" value="TetR_N"/>
    <property type="match status" value="1"/>
</dbReference>
<dbReference type="EMBL" id="JANLCK010000006">
    <property type="protein sequence ID" value="MCS5726665.1"/>
    <property type="molecule type" value="Genomic_DNA"/>
</dbReference>
<evidence type="ECO:0000256" key="1">
    <source>
        <dbReference type="ARBA" id="ARBA00023125"/>
    </source>
</evidence>
<reference evidence="4" key="1">
    <citation type="submission" date="2022-08" db="EMBL/GenBank/DDBJ databases">
        <authorList>
            <person name="Deng Y."/>
            <person name="Han X.-F."/>
            <person name="Zhang Y.-Q."/>
        </authorList>
    </citation>
    <scope>NUCLEOTIDE SEQUENCE</scope>
    <source>
        <strain evidence="4">CPCC 203407</strain>
    </source>
</reference>
<dbReference type="InterPro" id="IPR009057">
    <property type="entry name" value="Homeodomain-like_sf"/>
</dbReference>
<dbReference type="SUPFAM" id="SSF46689">
    <property type="entry name" value="Homeodomain-like"/>
    <property type="match status" value="1"/>
</dbReference>
<accession>A0AA42BTQ0</accession>
<dbReference type="PANTHER" id="PTHR30328:SF54">
    <property type="entry name" value="HTH-TYPE TRANSCRIPTIONAL REPRESSOR SCO4008"/>
    <property type="match status" value="1"/>
</dbReference>
<keyword evidence="1 2" id="KW-0238">DNA-binding</keyword>
<dbReference type="PANTHER" id="PTHR30328">
    <property type="entry name" value="TRANSCRIPTIONAL REPRESSOR"/>
    <property type="match status" value="1"/>
</dbReference>
<dbReference type="GO" id="GO:0003677">
    <property type="term" value="F:DNA binding"/>
    <property type="evidence" value="ECO:0007669"/>
    <property type="project" value="UniProtKB-UniRule"/>
</dbReference>
<dbReference type="InterPro" id="IPR001647">
    <property type="entry name" value="HTH_TetR"/>
</dbReference>